<dbReference type="PANTHER" id="PTHR47959:SF1">
    <property type="entry name" value="ATP-DEPENDENT RNA HELICASE DBPA"/>
    <property type="match status" value="1"/>
</dbReference>
<dbReference type="InterPro" id="IPR050079">
    <property type="entry name" value="DEAD_box_RNA_helicase"/>
</dbReference>
<keyword evidence="3" id="KW-0347">Helicase</keyword>
<evidence type="ECO:0000259" key="7">
    <source>
        <dbReference type="PROSITE" id="PS51194"/>
    </source>
</evidence>
<dbReference type="CDD" id="cd18787">
    <property type="entry name" value="SF2_C_DEAD"/>
    <property type="match status" value="1"/>
</dbReference>
<dbReference type="InterPro" id="IPR036568">
    <property type="entry name" value="GGCT-like_sf"/>
</dbReference>
<dbReference type="eggNOG" id="KOG0341">
    <property type="taxonomic scope" value="Eukaryota"/>
</dbReference>
<dbReference type="PROSITE" id="PS51192">
    <property type="entry name" value="HELICASE_ATP_BIND_1"/>
    <property type="match status" value="1"/>
</dbReference>
<dbReference type="Gene3D" id="3.40.50.300">
    <property type="entry name" value="P-loop containing nucleotide triphosphate hydrolases"/>
    <property type="match status" value="2"/>
</dbReference>
<evidence type="ECO:0000259" key="6">
    <source>
        <dbReference type="PROSITE" id="PS51192"/>
    </source>
</evidence>
<dbReference type="GO" id="GO:0005524">
    <property type="term" value="F:ATP binding"/>
    <property type="evidence" value="ECO:0007669"/>
    <property type="project" value="UniProtKB-KW"/>
</dbReference>
<feature type="compositionally biased region" description="Low complexity" evidence="5">
    <location>
        <begin position="716"/>
        <end position="732"/>
    </location>
</feature>
<evidence type="ECO:0000256" key="2">
    <source>
        <dbReference type="ARBA" id="ARBA00022801"/>
    </source>
</evidence>
<dbReference type="PROSITE" id="PS51194">
    <property type="entry name" value="HELICASE_CTER"/>
    <property type="match status" value="1"/>
</dbReference>
<keyword evidence="1" id="KW-0547">Nucleotide-binding</keyword>
<organism evidence="8 9">
    <name type="scientific">Capsaspora owczarzaki (strain ATCC 30864)</name>
    <dbReference type="NCBI Taxonomy" id="595528"/>
    <lineage>
        <taxon>Eukaryota</taxon>
        <taxon>Filasterea</taxon>
        <taxon>Capsaspora</taxon>
    </lineage>
</organism>
<evidence type="ECO:0000313" key="9">
    <source>
        <dbReference type="Proteomes" id="UP000008743"/>
    </source>
</evidence>
<evidence type="ECO:0000256" key="5">
    <source>
        <dbReference type="SAM" id="MobiDB-lite"/>
    </source>
</evidence>
<dbReference type="GO" id="GO:0003724">
    <property type="term" value="F:RNA helicase activity"/>
    <property type="evidence" value="ECO:0007669"/>
    <property type="project" value="TreeGrafter"/>
</dbReference>
<feature type="region of interest" description="Disordered" evidence="5">
    <location>
        <begin position="716"/>
        <end position="744"/>
    </location>
</feature>
<dbReference type="GO" id="GO:0005829">
    <property type="term" value="C:cytosol"/>
    <property type="evidence" value="ECO:0007669"/>
    <property type="project" value="TreeGrafter"/>
</dbReference>
<feature type="compositionally biased region" description="Low complexity" evidence="5">
    <location>
        <begin position="19"/>
        <end position="34"/>
    </location>
</feature>
<feature type="region of interest" description="Disordered" evidence="5">
    <location>
        <begin position="367"/>
        <end position="390"/>
    </location>
</feature>
<evidence type="ECO:0000256" key="3">
    <source>
        <dbReference type="ARBA" id="ARBA00022806"/>
    </source>
</evidence>
<dbReference type="STRING" id="595528.A0A0D2VIB4"/>
<dbReference type="RefSeq" id="XP_011270050.1">
    <property type="nucleotide sequence ID" value="XM_011271748.1"/>
</dbReference>
<dbReference type="CDD" id="cd06661">
    <property type="entry name" value="GGCT_like"/>
    <property type="match status" value="1"/>
</dbReference>
<dbReference type="GO" id="GO:0016787">
    <property type="term" value="F:hydrolase activity"/>
    <property type="evidence" value="ECO:0007669"/>
    <property type="project" value="UniProtKB-KW"/>
</dbReference>
<dbReference type="InParanoid" id="A0A0D2VIB4"/>
<sequence length="1048" mass="111367">MVAKTSFPDLNSAHHTTPSSSVSSASSSSSSSSSGIQGDSAGAERAALADLHPFLVRRLQSLGIHALSDVQAKTLPMMRAGNDMIVTSQTGSGKTLAYLLPLFDRMLRESHVPESAATPDAVWASLNATRRKNAAAGAKAAMQSQSPFHQMNKTASVLILTPSSDLAAQIKFVCDSFFKLERQDSTAASSQVTVLFGTTALHFHQAEPHTHVIVSSVDKLFEFYPSFEAARSALLRWQTLIVDEADTVLANAHVSKFLVHLQVQNKRWAAQQRKIALGKIQPPPQHLLQPSRIQQVFVGAIPTTPALGERSPALLSLMKQTSPLPVVIGRGEAGASAAPVVPATKGALSPSAVSSEDITTIAHPKVSLDDGTQTVASSSSHPDPASTPAHVGIPTTLSHLLVPISSLEVVRDMQALNQGPAAGEDELDDAAALLQGSNPDATAAAAADERKMRYMELNRPHLTATIVGMILARQPVSATSLGKLALVEQPRDEAGETSASTDSATTANDPPAPSAVSGSNPDILEFPAKQDAQPQQSRRRPPCVLVFTADAARAAAVHLRLKKFGISAELLSSQRELDARVLTTARASQHLAKVIVATPIAGLGLDFGQAVTHVVNHDAPNSREMYLHQAGRTGRAGRAGQVITLYDNTTTSSRRPIRRLAPMTFSSSPAAATAAATTAAAVERRLAQSLAANADNRTALGSFAIELFTRLQQQRQSLQREQQYKRSSQSQPQSPPSSSPRHFDRASLVRHNNNNHHPLVSSSSSSSDAAAVAASAALAALPLGVFPPELVLTFVLRVLQASVSLTATESPLLRPADIAASSDALLDADLAVDTSSLAPVHYIFGYGSLINASSRSRTGQTGDAIAVRVSGLVRAWNVACPHSGMTAVGVLPQAGATCNGVLVPVVTPEVDLPKFDKRERYYRRVSIPLDAITVYSGDSVRAHVAPAAYVWTYMVLEPQAPSQSFPIAQTYLDIILSGCLSFSRAFAEEFIVSTNGWATEWINERQSPRYSRAACESRPDAEILDNLLQETLASYFARRTALAVSDSY</sequence>
<dbReference type="SMART" id="SM00490">
    <property type="entry name" value="HELICc"/>
    <property type="match status" value="1"/>
</dbReference>
<dbReference type="InterPro" id="IPR014001">
    <property type="entry name" value="Helicase_ATP-bd"/>
</dbReference>
<dbReference type="SUPFAM" id="SSF110857">
    <property type="entry name" value="Gamma-glutamyl cyclotransferase-like"/>
    <property type="match status" value="1"/>
</dbReference>
<dbReference type="InterPro" id="IPR013024">
    <property type="entry name" value="GGCT-like"/>
</dbReference>
<protein>
    <submittedName>
        <fullName evidence="8">Uncharacterized protein</fullName>
    </submittedName>
</protein>
<dbReference type="GO" id="GO:0003676">
    <property type="term" value="F:nucleic acid binding"/>
    <property type="evidence" value="ECO:0007669"/>
    <property type="project" value="InterPro"/>
</dbReference>
<proteinExistence type="predicted"/>
<keyword evidence="9" id="KW-1185">Reference proteome</keyword>
<dbReference type="InterPro" id="IPR011545">
    <property type="entry name" value="DEAD/DEAH_box_helicase_dom"/>
</dbReference>
<dbReference type="SMART" id="SM00487">
    <property type="entry name" value="DEXDc"/>
    <property type="match status" value="1"/>
</dbReference>
<keyword evidence="2" id="KW-0378">Hydrolase</keyword>
<name>A0A0D2VIB4_CAPO3</name>
<reference evidence="9" key="1">
    <citation type="submission" date="2011-02" db="EMBL/GenBank/DDBJ databases">
        <title>The Genome Sequence of Capsaspora owczarzaki ATCC 30864.</title>
        <authorList>
            <person name="Russ C."/>
            <person name="Cuomo C."/>
            <person name="Burger G."/>
            <person name="Gray M.W."/>
            <person name="Holland P.W.H."/>
            <person name="King N."/>
            <person name="Lang F.B.F."/>
            <person name="Roger A.J."/>
            <person name="Ruiz-Trillo I."/>
            <person name="Young S.K."/>
            <person name="Zeng Q."/>
            <person name="Gargeya S."/>
            <person name="Alvarado L."/>
            <person name="Berlin A."/>
            <person name="Chapman S.B."/>
            <person name="Chen Z."/>
            <person name="Freedman E."/>
            <person name="Gellesch M."/>
            <person name="Goldberg J."/>
            <person name="Griggs A."/>
            <person name="Gujja S."/>
            <person name="Heilman E."/>
            <person name="Heiman D."/>
            <person name="Howarth C."/>
            <person name="Mehta T."/>
            <person name="Neiman D."/>
            <person name="Pearson M."/>
            <person name="Roberts A."/>
            <person name="Saif S."/>
            <person name="Shea T."/>
            <person name="Shenoy N."/>
            <person name="Sisk P."/>
            <person name="Stolte C."/>
            <person name="Sykes S."/>
            <person name="White J."/>
            <person name="Yandava C."/>
            <person name="Haas B."/>
            <person name="Nusbaum C."/>
            <person name="Birren B."/>
        </authorList>
    </citation>
    <scope>NUCLEOTIDE SEQUENCE</scope>
    <source>
        <strain evidence="9">ATCC 30864</strain>
    </source>
</reference>
<dbReference type="AlphaFoldDB" id="A0A0D2VIB4"/>
<dbReference type="SUPFAM" id="SSF52540">
    <property type="entry name" value="P-loop containing nucleoside triphosphate hydrolases"/>
    <property type="match status" value="1"/>
</dbReference>
<evidence type="ECO:0000313" key="8">
    <source>
        <dbReference type="EMBL" id="KJE89692.1"/>
    </source>
</evidence>
<feature type="compositionally biased region" description="Polar residues" evidence="5">
    <location>
        <begin position="370"/>
        <end position="381"/>
    </location>
</feature>
<keyword evidence="4" id="KW-0067">ATP-binding</keyword>
<dbReference type="PANTHER" id="PTHR47959">
    <property type="entry name" value="ATP-DEPENDENT RNA HELICASE RHLE-RELATED"/>
    <property type="match status" value="1"/>
</dbReference>
<feature type="region of interest" description="Disordered" evidence="5">
    <location>
        <begin position="487"/>
        <end position="540"/>
    </location>
</feature>
<dbReference type="Proteomes" id="UP000008743">
    <property type="component" value="Unassembled WGS sequence"/>
</dbReference>
<dbReference type="InterPro" id="IPR001650">
    <property type="entry name" value="Helicase_C-like"/>
</dbReference>
<feature type="compositionally biased region" description="Low complexity" evidence="5">
    <location>
        <begin position="497"/>
        <end position="507"/>
    </location>
</feature>
<feature type="domain" description="Helicase C-terminal" evidence="7">
    <location>
        <begin position="522"/>
        <end position="676"/>
    </location>
</feature>
<dbReference type="EMBL" id="KE346360">
    <property type="protein sequence ID" value="KJE89692.1"/>
    <property type="molecule type" value="Genomic_DNA"/>
</dbReference>
<feature type="region of interest" description="Disordered" evidence="5">
    <location>
        <begin position="1"/>
        <end position="39"/>
    </location>
</feature>
<feature type="domain" description="Helicase ATP-binding" evidence="6">
    <location>
        <begin position="75"/>
        <end position="320"/>
    </location>
</feature>
<dbReference type="OrthoDB" id="6161812at2759"/>
<evidence type="ECO:0000256" key="1">
    <source>
        <dbReference type="ARBA" id="ARBA00022741"/>
    </source>
</evidence>
<accession>A0A0D2VIB4</accession>
<dbReference type="Pfam" id="PF00271">
    <property type="entry name" value="Helicase_C"/>
    <property type="match status" value="1"/>
</dbReference>
<dbReference type="InterPro" id="IPR027417">
    <property type="entry name" value="P-loop_NTPase"/>
</dbReference>
<gene>
    <name evidence="8" type="ORF">CAOG_008478</name>
</gene>
<dbReference type="Gene3D" id="3.10.490.10">
    <property type="entry name" value="Gamma-glutamyl cyclotransferase-like"/>
    <property type="match status" value="1"/>
</dbReference>
<evidence type="ECO:0000256" key="4">
    <source>
        <dbReference type="ARBA" id="ARBA00022840"/>
    </source>
</evidence>
<dbReference type="Pfam" id="PF00270">
    <property type="entry name" value="DEAD"/>
    <property type="match status" value="1"/>
</dbReference>